<keyword evidence="2" id="KW-0560">Oxidoreductase</keyword>
<dbReference type="AlphaFoldDB" id="A0AAJ1BIH5"/>
<dbReference type="EMBL" id="JAKUDL010000004">
    <property type="protein sequence ID" value="MCH4295375.1"/>
    <property type="molecule type" value="Genomic_DNA"/>
</dbReference>
<reference evidence="4 5" key="1">
    <citation type="submission" date="2022-02" db="EMBL/GenBank/DDBJ databases">
        <title>The genome sequence of Shewanella sp. 3B26.</title>
        <authorList>
            <person name="Du J."/>
        </authorList>
    </citation>
    <scope>NUCLEOTIDE SEQUENCE [LARGE SCALE GENOMIC DNA]</scope>
    <source>
        <strain evidence="4 5">3B26</strain>
    </source>
</reference>
<dbReference type="GO" id="GO:0016491">
    <property type="term" value="F:oxidoreductase activity"/>
    <property type="evidence" value="ECO:0007669"/>
    <property type="project" value="UniProtKB-KW"/>
</dbReference>
<protein>
    <submittedName>
        <fullName evidence="4">SDR family oxidoreductase</fullName>
    </submittedName>
</protein>
<evidence type="ECO:0000256" key="2">
    <source>
        <dbReference type="ARBA" id="ARBA00023002"/>
    </source>
</evidence>
<evidence type="ECO:0000313" key="4">
    <source>
        <dbReference type="EMBL" id="MCH4295375.1"/>
    </source>
</evidence>
<dbReference type="InterPro" id="IPR002347">
    <property type="entry name" value="SDR_fam"/>
</dbReference>
<feature type="domain" description="Ketoreductase" evidence="3">
    <location>
        <begin position="6"/>
        <end position="181"/>
    </location>
</feature>
<dbReference type="CDD" id="cd05233">
    <property type="entry name" value="SDR_c"/>
    <property type="match status" value="1"/>
</dbReference>
<dbReference type="Gene3D" id="3.40.50.720">
    <property type="entry name" value="NAD(P)-binding Rossmann-like Domain"/>
    <property type="match status" value="1"/>
</dbReference>
<dbReference type="PANTHER" id="PTHR43639">
    <property type="entry name" value="OXIDOREDUCTASE, SHORT-CHAIN DEHYDROGENASE/REDUCTASE FAMILY (AFU_ORTHOLOGUE AFUA_5G02870)"/>
    <property type="match status" value="1"/>
</dbReference>
<dbReference type="FunFam" id="3.40.50.720:FF:000084">
    <property type="entry name" value="Short-chain dehydrogenase reductase"/>
    <property type="match status" value="1"/>
</dbReference>
<sequence length="250" mass="26275">MLQLKPAVLITGSGRGIGAATARRLAQLGWRICLNYRSDSASAEALTKELSAITEVICVQADVADEAQVLALFGRIDEAFGGLTHLVNNAGILLPQMPLLQMDAERINRVLSTNVTSQFLCAREAAKRMLTLDKDVNRAIVNVSSGAARTGSPNEYVDYAASKGAIDTFTKGLSIELAPAGIRVNGVRPGLIHTDIHADGGEPGRVTRLQSLIPLGRGGEADEVASAIVWLLSNDASFVSGSIIDVTGGL</sequence>
<proteinExistence type="inferred from homology"/>
<dbReference type="PRINTS" id="PR00081">
    <property type="entry name" value="GDHRDH"/>
</dbReference>
<gene>
    <name evidence="4" type="ORF">MJ923_13775</name>
</gene>
<dbReference type="SMART" id="SM00822">
    <property type="entry name" value="PKS_KR"/>
    <property type="match status" value="1"/>
</dbReference>
<accession>A0AAJ1BIH5</accession>
<comment type="similarity">
    <text evidence="1">Belongs to the short-chain dehydrogenases/reductases (SDR) family.</text>
</comment>
<keyword evidence="5" id="KW-1185">Reference proteome</keyword>
<dbReference type="InterPro" id="IPR057326">
    <property type="entry name" value="KR_dom"/>
</dbReference>
<comment type="caution">
    <text evidence="4">The sequence shown here is derived from an EMBL/GenBank/DDBJ whole genome shotgun (WGS) entry which is preliminary data.</text>
</comment>
<evidence type="ECO:0000259" key="3">
    <source>
        <dbReference type="SMART" id="SM00822"/>
    </source>
</evidence>
<dbReference type="Proteomes" id="UP001297581">
    <property type="component" value="Unassembled WGS sequence"/>
</dbReference>
<dbReference type="PRINTS" id="PR00080">
    <property type="entry name" value="SDRFAMILY"/>
</dbReference>
<dbReference type="PANTHER" id="PTHR43639:SF1">
    <property type="entry name" value="SHORT-CHAIN DEHYDROGENASE_REDUCTASE FAMILY PROTEIN"/>
    <property type="match status" value="1"/>
</dbReference>
<evidence type="ECO:0000256" key="1">
    <source>
        <dbReference type="ARBA" id="ARBA00006484"/>
    </source>
</evidence>
<dbReference type="Pfam" id="PF13561">
    <property type="entry name" value="adh_short_C2"/>
    <property type="match status" value="1"/>
</dbReference>
<dbReference type="SUPFAM" id="SSF51735">
    <property type="entry name" value="NAD(P)-binding Rossmann-fold domains"/>
    <property type="match status" value="1"/>
</dbReference>
<name>A0AAJ1BIH5_9GAMM</name>
<dbReference type="InterPro" id="IPR036291">
    <property type="entry name" value="NAD(P)-bd_dom_sf"/>
</dbReference>
<evidence type="ECO:0000313" key="5">
    <source>
        <dbReference type="Proteomes" id="UP001297581"/>
    </source>
</evidence>
<organism evidence="4 5">
    <name type="scientific">Shewanella zhuhaiensis</name>
    <dbReference type="NCBI Taxonomy" id="2919576"/>
    <lineage>
        <taxon>Bacteria</taxon>
        <taxon>Pseudomonadati</taxon>
        <taxon>Pseudomonadota</taxon>
        <taxon>Gammaproteobacteria</taxon>
        <taxon>Alteromonadales</taxon>
        <taxon>Shewanellaceae</taxon>
        <taxon>Shewanella</taxon>
    </lineage>
</organism>